<feature type="compositionally biased region" description="Polar residues" evidence="1">
    <location>
        <begin position="12"/>
        <end position="21"/>
    </location>
</feature>
<feature type="region of interest" description="Disordered" evidence="1">
    <location>
        <begin position="1"/>
        <end position="29"/>
    </location>
</feature>
<protein>
    <submittedName>
        <fullName evidence="2">Uncharacterized protein</fullName>
    </submittedName>
</protein>
<evidence type="ECO:0000313" key="3">
    <source>
        <dbReference type="Proteomes" id="UP000594261"/>
    </source>
</evidence>
<organism evidence="2 3">
    <name type="scientific">Quercus lobata</name>
    <name type="common">Valley oak</name>
    <dbReference type="NCBI Taxonomy" id="97700"/>
    <lineage>
        <taxon>Eukaryota</taxon>
        <taxon>Viridiplantae</taxon>
        <taxon>Streptophyta</taxon>
        <taxon>Embryophyta</taxon>
        <taxon>Tracheophyta</taxon>
        <taxon>Spermatophyta</taxon>
        <taxon>Magnoliopsida</taxon>
        <taxon>eudicotyledons</taxon>
        <taxon>Gunneridae</taxon>
        <taxon>Pentapetalae</taxon>
        <taxon>rosids</taxon>
        <taxon>fabids</taxon>
        <taxon>Fagales</taxon>
        <taxon>Fagaceae</taxon>
        <taxon>Quercus</taxon>
    </lineage>
</organism>
<dbReference type="EnsemblPlants" id="QL04p026104:mrna">
    <property type="protein sequence ID" value="QL04p026104:mrna"/>
    <property type="gene ID" value="QL04p026104"/>
</dbReference>
<dbReference type="EMBL" id="LRBV02000004">
    <property type="status" value="NOT_ANNOTATED_CDS"/>
    <property type="molecule type" value="Genomic_DNA"/>
</dbReference>
<name>A0A7N2LFE7_QUELO</name>
<keyword evidence="3" id="KW-1185">Reference proteome</keyword>
<sequence>MPDAKTAFDSDTLPTSTTHNEPATPCAQPFDVKSQILNERESDVKVLNPEQKKSHRLLMKELENLSRKKRGIKTS</sequence>
<dbReference type="Proteomes" id="UP000594261">
    <property type="component" value="Chromosome 4"/>
</dbReference>
<reference evidence="2" key="2">
    <citation type="submission" date="2021-01" db="UniProtKB">
        <authorList>
            <consortium name="EnsemblPlants"/>
        </authorList>
    </citation>
    <scope>IDENTIFICATION</scope>
</reference>
<dbReference type="Gramene" id="QL04p026104:mrna">
    <property type="protein sequence ID" value="QL04p026104:mrna"/>
    <property type="gene ID" value="QL04p026104"/>
</dbReference>
<accession>A0A7N2LFE7</accession>
<evidence type="ECO:0000313" key="2">
    <source>
        <dbReference type="EnsemblPlants" id="QL04p026104:mrna"/>
    </source>
</evidence>
<dbReference type="InParanoid" id="A0A7N2LFE7"/>
<proteinExistence type="predicted"/>
<dbReference type="AlphaFoldDB" id="A0A7N2LFE7"/>
<evidence type="ECO:0000256" key="1">
    <source>
        <dbReference type="SAM" id="MobiDB-lite"/>
    </source>
</evidence>
<reference evidence="2 3" key="1">
    <citation type="journal article" date="2016" name="G3 (Bethesda)">
        <title>First Draft Assembly and Annotation of the Genome of a California Endemic Oak Quercus lobata Nee (Fagaceae).</title>
        <authorList>
            <person name="Sork V.L."/>
            <person name="Fitz-Gibbon S.T."/>
            <person name="Puiu D."/>
            <person name="Crepeau M."/>
            <person name="Gugger P.F."/>
            <person name="Sherman R."/>
            <person name="Stevens K."/>
            <person name="Langley C.H."/>
            <person name="Pellegrini M."/>
            <person name="Salzberg S.L."/>
        </authorList>
    </citation>
    <scope>NUCLEOTIDE SEQUENCE [LARGE SCALE GENOMIC DNA]</scope>
    <source>
        <strain evidence="2 3">cv. SW786</strain>
    </source>
</reference>